<comment type="similarity">
    <text evidence="1 2">Belongs to the glycosyl hydrolase 31 family.</text>
</comment>
<feature type="domain" description="Glycosyl hydrolase family 31 C-terminal" evidence="4">
    <location>
        <begin position="111"/>
        <end position="194"/>
    </location>
</feature>
<evidence type="ECO:0000256" key="2">
    <source>
        <dbReference type="RuleBase" id="RU361185"/>
    </source>
</evidence>
<evidence type="ECO:0000256" key="1">
    <source>
        <dbReference type="ARBA" id="ARBA00007806"/>
    </source>
</evidence>
<sequence>MLWAGDQIAAWDKTFGYPSAITSGISSGLSGYANWTPDILSDSPDIELWKRWVQFAAFTPIMRDHLWENEPTSVDIWFNEKTPKYFRRYADIHMQLVPYIQKHLAAYRSNGVPLVRHMMLEFPDEPETYDCEYQYMFGPKYLIAPVVEKGAKRKKVYFPKGQWRSFWDAGSTIKSTGQWITVNAPLDVIPVYERIAVDR</sequence>
<dbReference type="GO" id="GO:0004553">
    <property type="term" value="F:hydrolase activity, hydrolyzing O-glycosyl compounds"/>
    <property type="evidence" value="ECO:0007669"/>
    <property type="project" value="InterPro"/>
</dbReference>
<dbReference type="AlphaFoldDB" id="A0A545TFG9"/>
<dbReference type="OrthoDB" id="176168at2"/>
<evidence type="ECO:0000259" key="4">
    <source>
        <dbReference type="Pfam" id="PF21365"/>
    </source>
</evidence>
<proteinExistence type="inferred from homology"/>
<dbReference type="EMBL" id="VHSG01000015">
    <property type="protein sequence ID" value="TQV75960.1"/>
    <property type="molecule type" value="Genomic_DNA"/>
</dbReference>
<dbReference type="InterPro" id="IPR000322">
    <property type="entry name" value="Glyco_hydro_31_TIM"/>
</dbReference>
<reference evidence="5 6" key="1">
    <citation type="submission" date="2019-06" db="EMBL/GenBank/DDBJ databases">
        <title>Whole genome sequence for Cellvibrionaceae sp. R142.</title>
        <authorList>
            <person name="Wang G."/>
        </authorList>
    </citation>
    <scope>NUCLEOTIDE SEQUENCE [LARGE SCALE GENOMIC DNA]</scope>
    <source>
        <strain evidence="5 6">R142</strain>
    </source>
</reference>
<dbReference type="Pfam" id="PF21365">
    <property type="entry name" value="Glyco_hydro_31_3rd"/>
    <property type="match status" value="1"/>
</dbReference>
<comment type="caution">
    <text evidence="5">The sequence shown here is derived from an EMBL/GenBank/DDBJ whole genome shotgun (WGS) entry which is preliminary data.</text>
</comment>
<evidence type="ECO:0008006" key="7">
    <source>
        <dbReference type="Google" id="ProtNLM"/>
    </source>
</evidence>
<evidence type="ECO:0000313" key="5">
    <source>
        <dbReference type="EMBL" id="TQV75960.1"/>
    </source>
</evidence>
<dbReference type="GO" id="GO:0005975">
    <property type="term" value="P:carbohydrate metabolic process"/>
    <property type="evidence" value="ECO:0007669"/>
    <property type="project" value="InterPro"/>
</dbReference>
<dbReference type="InterPro" id="IPR051816">
    <property type="entry name" value="Glycosyl_Hydrolase_31"/>
</dbReference>
<evidence type="ECO:0000259" key="3">
    <source>
        <dbReference type="Pfam" id="PF01055"/>
    </source>
</evidence>
<dbReference type="RefSeq" id="WP_142905168.1">
    <property type="nucleotide sequence ID" value="NZ_ML660095.1"/>
</dbReference>
<dbReference type="SUPFAM" id="SSF51445">
    <property type="entry name" value="(Trans)glycosidases"/>
    <property type="match status" value="1"/>
</dbReference>
<accession>A0A545TFG9</accession>
<organism evidence="5 6">
    <name type="scientific">Exilibacterium tricleocarpae</name>
    <dbReference type="NCBI Taxonomy" id="2591008"/>
    <lineage>
        <taxon>Bacteria</taxon>
        <taxon>Pseudomonadati</taxon>
        <taxon>Pseudomonadota</taxon>
        <taxon>Gammaproteobacteria</taxon>
        <taxon>Cellvibrionales</taxon>
        <taxon>Cellvibrionaceae</taxon>
        <taxon>Exilibacterium</taxon>
    </lineage>
</organism>
<dbReference type="SUPFAM" id="SSF51011">
    <property type="entry name" value="Glycosyl hydrolase domain"/>
    <property type="match status" value="1"/>
</dbReference>
<keyword evidence="2" id="KW-0326">Glycosidase</keyword>
<dbReference type="InterPro" id="IPR013780">
    <property type="entry name" value="Glyco_hydro_b"/>
</dbReference>
<evidence type="ECO:0000313" key="6">
    <source>
        <dbReference type="Proteomes" id="UP000319732"/>
    </source>
</evidence>
<dbReference type="PANTHER" id="PTHR43863">
    <property type="entry name" value="HYDROLASE, PUTATIVE (AFU_ORTHOLOGUE AFUA_1G03140)-RELATED"/>
    <property type="match status" value="1"/>
</dbReference>
<dbReference type="Proteomes" id="UP000319732">
    <property type="component" value="Unassembled WGS sequence"/>
</dbReference>
<keyword evidence="2" id="KW-0378">Hydrolase</keyword>
<gene>
    <name evidence="5" type="ORF">FKG94_15205</name>
</gene>
<protein>
    <recommendedName>
        <fullName evidence="7">Glycoside hydrolase family 31 protein</fullName>
    </recommendedName>
</protein>
<feature type="domain" description="Glycoside hydrolase family 31 TIM barrel" evidence="3">
    <location>
        <begin position="2"/>
        <end position="100"/>
    </location>
</feature>
<dbReference type="PANTHER" id="PTHR43863:SF2">
    <property type="entry name" value="MALTASE-GLUCOAMYLASE"/>
    <property type="match status" value="1"/>
</dbReference>
<dbReference type="Gene3D" id="3.20.20.80">
    <property type="entry name" value="Glycosidases"/>
    <property type="match status" value="1"/>
</dbReference>
<dbReference type="InterPro" id="IPR048395">
    <property type="entry name" value="Glyco_hydro_31_C"/>
</dbReference>
<dbReference type="Pfam" id="PF01055">
    <property type="entry name" value="Glyco_hydro_31_2nd"/>
    <property type="match status" value="1"/>
</dbReference>
<dbReference type="Gene3D" id="2.60.40.1180">
    <property type="entry name" value="Golgi alpha-mannosidase II"/>
    <property type="match status" value="1"/>
</dbReference>
<dbReference type="InterPro" id="IPR017853">
    <property type="entry name" value="GH"/>
</dbReference>
<keyword evidence="6" id="KW-1185">Reference proteome</keyword>
<name>A0A545TFG9_9GAMM</name>